<dbReference type="AlphaFoldDB" id="A0A1Y2K8H7"/>
<dbReference type="RefSeq" id="WP_085440995.1">
    <property type="nucleotide sequence ID" value="NZ_LVJN01000015.1"/>
</dbReference>
<feature type="binding site" evidence="10">
    <location>
        <position position="256"/>
    </location>
    <ligand>
        <name>UDP-N-acetyl-alpha-D-glucosamine</name>
        <dbReference type="ChEBI" id="CHEBI:57705"/>
    </ligand>
</feature>
<keyword evidence="8 10" id="KW-0131">Cell cycle</keyword>
<comment type="pathway">
    <text evidence="10">Cell wall biogenesis; peptidoglycan biosynthesis.</text>
</comment>
<dbReference type="PANTHER" id="PTHR21015">
    <property type="entry name" value="UDP-N-ACETYLGLUCOSAMINE--N-ACETYLMURAMYL-(PENTAPEPTIDE) PYROPHOSPHORYL-UNDECAPRENOL N-ACETYLGLUCOSAMINE TRANSFERASE 1"/>
    <property type="match status" value="1"/>
</dbReference>
<feature type="binding site" evidence="10">
    <location>
        <position position="173"/>
    </location>
    <ligand>
        <name>UDP-N-acetyl-alpha-D-glucosamine</name>
        <dbReference type="ChEBI" id="CHEBI:57705"/>
    </ligand>
</feature>
<comment type="function">
    <text evidence="10">Cell wall formation. Catalyzes the transfer of a GlcNAc subunit on undecaprenyl-pyrophosphoryl-MurNAc-pentapeptide (lipid intermediate I) to form undecaprenyl-pyrophosphoryl-MurNAc-(pentapeptide)GlcNAc (lipid intermediate II).</text>
</comment>
<evidence type="ECO:0000256" key="7">
    <source>
        <dbReference type="ARBA" id="ARBA00023136"/>
    </source>
</evidence>
<sequence>MAETPSKRLLIAGGGTGGHLYPAIAVAEAWQAAGFGDKQQILFMGASRGIEARVIPEQGYALALIDVGQLKGGGITRKLKTLLGLPAAVWRARKVLKQFKPDVALGVGGYASAPAMAAAWLLGIPCALHEQNARPGLTNRRLAKLAKHVFISFAQAHYAFDGQRVTLTGNPVRAALTAAPSDYPQQFSAQRPLRLLITGGSQGAAIFSEVVPAAAIALAQEGAALQIRQQVRGMEPAELQARYAAAGIAAECLPFIDDMARAYAEADLVIARAGATTVAELALCGKPALLVPYPYAADDHQAANAEALTEAGGGWMQRQEGFTAEYLQKFLRACLENPAKLAEAAQAAQSLGRPEAAQEAARLLYELAQATK</sequence>
<keyword evidence="3 10" id="KW-0328">Glycosyltransferase</keyword>
<comment type="caution">
    <text evidence="10">Lacks conserved residue(s) required for the propagation of feature annotation.</text>
</comment>
<keyword evidence="1 10" id="KW-1003">Cell membrane</keyword>
<dbReference type="EC" id="2.4.1.227" evidence="10"/>
<evidence type="ECO:0000256" key="9">
    <source>
        <dbReference type="ARBA" id="ARBA00023316"/>
    </source>
</evidence>
<dbReference type="EMBL" id="LVJN01000015">
    <property type="protein sequence ID" value="OSM07060.1"/>
    <property type="molecule type" value="Genomic_DNA"/>
</dbReference>
<evidence type="ECO:0000256" key="1">
    <source>
        <dbReference type="ARBA" id="ARBA00022475"/>
    </source>
</evidence>
<name>A0A1Y2K8H7_9PROT</name>
<keyword evidence="7 10" id="KW-0472">Membrane</keyword>
<comment type="subcellular location">
    <subcellularLocation>
        <location evidence="10">Cell membrane</location>
        <topology evidence="10">Peripheral membrane protein</topology>
        <orientation evidence="10">Cytoplasmic side</orientation>
    </subcellularLocation>
</comment>
<feature type="domain" description="Glycosyl transferase family 28 C-terminal" evidence="12">
    <location>
        <begin position="195"/>
        <end position="359"/>
    </location>
</feature>
<keyword evidence="6 10" id="KW-0573">Peptidoglycan synthesis</keyword>
<dbReference type="OrthoDB" id="9808936at2"/>
<dbReference type="InterPro" id="IPR007235">
    <property type="entry name" value="Glyco_trans_28_C"/>
</dbReference>
<dbReference type="InterPro" id="IPR006009">
    <property type="entry name" value="GlcNAc_MurG"/>
</dbReference>
<dbReference type="SUPFAM" id="SSF53756">
    <property type="entry name" value="UDP-Glycosyltransferase/glycogen phosphorylase"/>
    <property type="match status" value="1"/>
</dbReference>
<feature type="binding site" evidence="10">
    <location>
        <begin position="16"/>
        <end position="18"/>
    </location>
    <ligand>
        <name>UDP-N-acetyl-alpha-D-glucosamine</name>
        <dbReference type="ChEBI" id="CHEBI:57705"/>
    </ligand>
</feature>
<dbReference type="InterPro" id="IPR004276">
    <property type="entry name" value="GlycoTrans_28_N"/>
</dbReference>
<evidence type="ECO:0000256" key="8">
    <source>
        <dbReference type="ARBA" id="ARBA00023306"/>
    </source>
</evidence>
<evidence type="ECO:0000256" key="5">
    <source>
        <dbReference type="ARBA" id="ARBA00022960"/>
    </source>
</evidence>
<keyword evidence="2 10" id="KW-0132">Cell division</keyword>
<keyword evidence="5 10" id="KW-0133">Cell shape</keyword>
<dbReference type="GO" id="GO:0050511">
    <property type="term" value="F:undecaprenyldiphospho-muramoylpentapeptide beta-N-acetylglucosaminyltransferase activity"/>
    <property type="evidence" value="ECO:0007669"/>
    <property type="project" value="UniProtKB-UniRule"/>
</dbReference>
<keyword evidence="14" id="KW-1185">Reference proteome</keyword>
<dbReference type="HAMAP" id="MF_00033">
    <property type="entry name" value="MurG"/>
    <property type="match status" value="1"/>
</dbReference>
<comment type="caution">
    <text evidence="13">The sequence shown here is derived from an EMBL/GenBank/DDBJ whole genome shotgun (WGS) entry which is preliminary data.</text>
</comment>
<dbReference type="Proteomes" id="UP000194003">
    <property type="component" value="Unassembled WGS sequence"/>
</dbReference>
<evidence type="ECO:0000256" key="6">
    <source>
        <dbReference type="ARBA" id="ARBA00022984"/>
    </source>
</evidence>
<dbReference type="PANTHER" id="PTHR21015:SF22">
    <property type="entry name" value="GLYCOSYLTRANSFERASE"/>
    <property type="match status" value="1"/>
</dbReference>
<comment type="catalytic activity">
    <reaction evidence="10">
        <text>di-trans,octa-cis-undecaprenyl diphospho-N-acetyl-alpha-D-muramoyl-L-alanyl-D-glutamyl-meso-2,6-diaminopimeloyl-D-alanyl-D-alanine + UDP-N-acetyl-alpha-D-glucosamine = di-trans,octa-cis-undecaprenyl diphospho-[N-acetyl-alpha-D-glucosaminyl-(1-&gt;4)]-N-acetyl-alpha-D-muramoyl-L-alanyl-D-glutamyl-meso-2,6-diaminopimeloyl-D-alanyl-D-alanine + UDP + H(+)</text>
        <dbReference type="Rhea" id="RHEA:31227"/>
        <dbReference type="ChEBI" id="CHEBI:15378"/>
        <dbReference type="ChEBI" id="CHEBI:57705"/>
        <dbReference type="ChEBI" id="CHEBI:58223"/>
        <dbReference type="ChEBI" id="CHEBI:61387"/>
        <dbReference type="ChEBI" id="CHEBI:61388"/>
        <dbReference type="EC" id="2.4.1.227"/>
    </reaction>
</comment>
<evidence type="ECO:0000313" key="13">
    <source>
        <dbReference type="EMBL" id="OSM07060.1"/>
    </source>
</evidence>
<organism evidence="13 14">
    <name type="scientific">Magnetofaba australis IT-1</name>
    <dbReference type="NCBI Taxonomy" id="1434232"/>
    <lineage>
        <taxon>Bacteria</taxon>
        <taxon>Pseudomonadati</taxon>
        <taxon>Pseudomonadota</taxon>
        <taxon>Magnetococcia</taxon>
        <taxon>Magnetococcales</taxon>
        <taxon>Magnetococcaceae</taxon>
        <taxon>Magnetofaba</taxon>
    </lineage>
</organism>
<dbReference type="GO" id="GO:0051991">
    <property type="term" value="F:UDP-N-acetyl-D-glucosamine:N-acetylmuramoyl-L-alanyl-D-glutamyl-meso-2,6-diaminopimelyl-D-alanyl-D-alanine-diphosphoundecaprenol 4-beta-N-acetylglucosaminlytransferase activity"/>
    <property type="evidence" value="ECO:0007669"/>
    <property type="project" value="RHEA"/>
</dbReference>
<dbReference type="GO" id="GO:0008360">
    <property type="term" value="P:regulation of cell shape"/>
    <property type="evidence" value="ECO:0007669"/>
    <property type="project" value="UniProtKB-KW"/>
</dbReference>
<dbReference type="CDD" id="cd03785">
    <property type="entry name" value="GT28_MurG"/>
    <property type="match status" value="1"/>
</dbReference>
<feature type="binding site" evidence="10">
    <location>
        <position position="132"/>
    </location>
    <ligand>
        <name>UDP-N-acetyl-alpha-D-glucosamine</name>
        <dbReference type="ChEBI" id="CHEBI:57705"/>
    </ligand>
</feature>
<comment type="similarity">
    <text evidence="10">Belongs to the glycosyltransferase 28 family. MurG subfamily.</text>
</comment>
<dbReference type="NCBIfam" id="TIGR01133">
    <property type="entry name" value="murG"/>
    <property type="match status" value="1"/>
</dbReference>
<dbReference type="UniPathway" id="UPA00219"/>
<feature type="domain" description="Glycosyltransferase family 28 N-terminal" evidence="11">
    <location>
        <begin position="10"/>
        <end position="151"/>
    </location>
</feature>
<dbReference type="GO" id="GO:0005975">
    <property type="term" value="P:carbohydrate metabolic process"/>
    <property type="evidence" value="ECO:0007669"/>
    <property type="project" value="InterPro"/>
</dbReference>
<dbReference type="Pfam" id="PF03033">
    <property type="entry name" value="Glyco_transf_28"/>
    <property type="match status" value="1"/>
</dbReference>
<evidence type="ECO:0000256" key="10">
    <source>
        <dbReference type="HAMAP-Rule" id="MF_00033"/>
    </source>
</evidence>
<feature type="binding site" evidence="10">
    <location>
        <position position="301"/>
    </location>
    <ligand>
        <name>UDP-N-acetyl-alpha-D-glucosamine</name>
        <dbReference type="ChEBI" id="CHEBI:57705"/>
    </ligand>
</feature>
<evidence type="ECO:0000259" key="12">
    <source>
        <dbReference type="Pfam" id="PF04101"/>
    </source>
</evidence>
<keyword evidence="9 10" id="KW-0961">Cell wall biogenesis/degradation</keyword>
<dbReference type="GO" id="GO:0009252">
    <property type="term" value="P:peptidoglycan biosynthetic process"/>
    <property type="evidence" value="ECO:0007669"/>
    <property type="project" value="UniProtKB-UniRule"/>
</dbReference>
<dbReference type="STRING" id="1434232.MAIT1_00027"/>
<evidence type="ECO:0000259" key="11">
    <source>
        <dbReference type="Pfam" id="PF03033"/>
    </source>
</evidence>
<evidence type="ECO:0000256" key="2">
    <source>
        <dbReference type="ARBA" id="ARBA00022618"/>
    </source>
</evidence>
<dbReference type="GO" id="GO:0051301">
    <property type="term" value="P:cell division"/>
    <property type="evidence" value="ECO:0007669"/>
    <property type="project" value="UniProtKB-KW"/>
</dbReference>
<evidence type="ECO:0000256" key="3">
    <source>
        <dbReference type="ARBA" id="ARBA00022676"/>
    </source>
</evidence>
<evidence type="ECO:0000256" key="4">
    <source>
        <dbReference type="ARBA" id="ARBA00022679"/>
    </source>
</evidence>
<evidence type="ECO:0000313" key="14">
    <source>
        <dbReference type="Proteomes" id="UP000194003"/>
    </source>
</evidence>
<feature type="binding site" evidence="10">
    <location>
        <position position="201"/>
    </location>
    <ligand>
        <name>UDP-N-acetyl-alpha-D-glucosamine</name>
        <dbReference type="ChEBI" id="CHEBI:57705"/>
    </ligand>
</feature>
<gene>
    <name evidence="10" type="primary">murG</name>
    <name evidence="13" type="ORF">MAIT1_00027</name>
</gene>
<reference evidence="13 14" key="1">
    <citation type="journal article" date="2016" name="BMC Genomics">
        <title>Combined genomic and structural analyses of a cultured magnetotactic bacterium reveals its niche adaptation to a dynamic environment.</title>
        <authorList>
            <person name="Araujo A.C."/>
            <person name="Morillo V."/>
            <person name="Cypriano J."/>
            <person name="Teixeira L.C."/>
            <person name="Leao P."/>
            <person name="Lyra S."/>
            <person name="Almeida L.G."/>
            <person name="Bazylinski D.A."/>
            <person name="Vasconcellos A.T."/>
            <person name="Abreu F."/>
            <person name="Lins U."/>
        </authorList>
    </citation>
    <scope>NUCLEOTIDE SEQUENCE [LARGE SCALE GENOMIC DNA]</scope>
    <source>
        <strain evidence="13 14">IT-1</strain>
    </source>
</reference>
<keyword evidence="4 10" id="KW-0808">Transferase</keyword>
<proteinExistence type="inferred from homology"/>
<accession>A0A1Y2K8H7</accession>
<dbReference type="Gene3D" id="3.40.50.2000">
    <property type="entry name" value="Glycogen Phosphorylase B"/>
    <property type="match status" value="2"/>
</dbReference>
<dbReference type="GO" id="GO:0005886">
    <property type="term" value="C:plasma membrane"/>
    <property type="evidence" value="ECO:0007669"/>
    <property type="project" value="UniProtKB-SubCell"/>
</dbReference>
<dbReference type="Pfam" id="PF04101">
    <property type="entry name" value="Glyco_tran_28_C"/>
    <property type="match status" value="1"/>
</dbReference>
<protein>
    <recommendedName>
        <fullName evidence="10">UDP-N-acetylglucosamine--N-acetylmuramyl-(pentapeptide) pyrophosphoryl-undecaprenol N-acetylglucosamine transferase</fullName>
        <ecNumber evidence="10">2.4.1.227</ecNumber>
    </recommendedName>
    <alternativeName>
        <fullName evidence="10">Undecaprenyl-PP-MurNAc-pentapeptide-UDPGlcNAc GlcNAc transferase</fullName>
    </alternativeName>
</protein>
<dbReference type="GO" id="GO:0071555">
    <property type="term" value="P:cell wall organization"/>
    <property type="evidence" value="ECO:0007669"/>
    <property type="project" value="UniProtKB-KW"/>
</dbReference>